<dbReference type="EMBL" id="GBXM01094709">
    <property type="protein sequence ID" value="JAH13868.1"/>
    <property type="molecule type" value="Transcribed_RNA"/>
</dbReference>
<organism evidence="1">
    <name type="scientific">Anguilla anguilla</name>
    <name type="common">European freshwater eel</name>
    <name type="synonym">Muraena anguilla</name>
    <dbReference type="NCBI Taxonomy" id="7936"/>
    <lineage>
        <taxon>Eukaryota</taxon>
        <taxon>Metazoa</taxon>
        <taxon>Chordata</taxon>
        <taxon>Craniata</taxon>
        <taxon>Vertebrata</taxon>
        <taxon>Euteleostomi</taxon>
        <taxon>Actinopterygii</taxon>
        <taxon>Neopterygii</taxon>
        <taxon>Teleostei</taxon>
        <taxon>Anguilliformes</taxon>
        <taxon>Anguillidae</taxon>
        <taxon>Anguilla</taxon>
    </lineage>
</organism>
<sequence>MDGWMDNNIQYNITLIWLSSGKWGVTGINKVTFLDGLKIQISYMKT</sequence>
<protein>
    <submittedName>
        <fullName evidence="1">Uncharacterized protein</fullName>
    </submittedName>
</protein>
<reference evidence="1" key="1">
    <citation type="submission" date="2014-11" db="EMBL/GenBank/DDBJ databases">
        <authorList>
            <person name="Amaro Gonzalez C."/>
        </authorList>
    </citation>
    <scope>NUCLEOTIDE SEQUENCE</scope>
</reference>
<dbReference type="AlphaFoldDB" id="A0A0E9QCP5"/>
<proteinExistence type="predicted"/>
<reference evidence="1" key="2">
    <citation type="journal article" date="2015" name="Fish Shellfish Immunol.">
        <title>Early steps in the European eel (Anguilla anguilla)-Vibrio vulnificus interaction in the gills: Role of the RtxA13 toxin.</title>
        <authorList>
            <person name="Callol A."/>
            <person name="Pajuelo D."/>
            <person name="Ebbesson L."/>
            <person name="Teles M."/>
            <person name="MacKenzie S."/>
            <person name="Amaro C."/>
        </authorList>
    </citation>
    <scope>NUCLEOTIDE SEQUENCE</scope>
</reference>
<name>A0A0E9QCP5_ANGAN</name>
<evidence type="ECO:0000313" key="1">
    <source>
        <dbReference type="EMBL" id="JAH13868.1"/>
    </source>
</evidence>
<accession>A0A0E9QCP5</accession>